<keyword evidence="3" id="KW-1185">Reference proteome</keyword>
<protein>
    <recommendedName>
        <fullName evidence="4">Cysteine rich repeat-containing protein</fullName>
    </recommendedName>
</protein>
<dbReference type="AlphaFoldDB" id="A0A1N7NM18"/>
<dbReference type="EMBL" id="FTOE01000010">
    <property type="protein sequence ID" value="SIS99229.1"/>
    <property type="molecule type" value="Genomic_DNA"/>
</dbReference>
<feature type="chain" id="PRO_5009943662" description="Cysteine rich repeat-containing protein" evidence="1">
    <location>
        <begin position="30"/>
        <end position="100"/>
    </location>
</feature>
<proteinExistence type="predicted"/>
<evidence type="ECO:0000313" key="3">
    <source>
        <dbReference type="Proteomes" id="UP000185999"/>
    </source>
</evidence>
<reference evidence="3" key="1">
    <citation type="submission" date="2017-01" db="EMBL/GenBank/DDBJ databases">
        <authorList>
            <person name="Varghese N."/>
            <person name="Submissions S."/>
        </authorList>
    </citation>
    <scope>NUCLEOTIDE SEQUENCE [LARGE SCALE GENOMIC DNA]</scope>
    <source>
        <strain evidence="3">DSM 22306</strain>
    </source>
</reference>
<evidence type="ECO:0008006" key="4">
    <source>
        <dbReference type="Google" id="ProtNLM"/>
    </source>
</evidence>
<evidence type="ECO:0000313" key="2">
    <source>
        <dbReference type="EMBL" id="SIS99229.1"/>
    </source>
</evidence>
<dbReference type="Proteomes" id="UP000185999">
    <property type="component" value="Unassembled WGS sequence"/>
</dbReference>
<organism evidence="2 3">
    <name type="scientific">Neptunomonas antarctica</name>
    <dbReference type="NCBI Taxonomy" id="619304"/>
    <lineage>
        <taxon>Bacteria</taxon>
        <taxon>Pseudomonadati</taxon>
        <taxon>Pseudomonadota</taxon>
        <taxon>Gammaproteobacteria</taxon>
        <taxon>Oceanospirillales</taxon>
        <taxon>Oceanospirillaceae</taxon>
        <taxon>Neptunomonas</taxon>
    </lineage>
</organism>
<sequence>MISQYRLDKALLMFLPAFSLLLTAGYSHAHSGSLNKVAVDVCEAKVKSQACQYEGGHSDLYIGTCQYISETDLICVRNQAIQKIEGSKIASEEEHEAKSS</sequence>
<feature type="signal peptide" evidence="1">
    <location>
        <begin position="1"/>
        <end position="29"/>
    </location>
</feature>
<keyword evidence="1" id="KW-0732">Signal</keyword>
<evidence type="ECO:0000256" key="1">
    <source>
        <dbReference type="SAM" id="SignalP"/>
    </source>
</evidence>
<name>A0A1N7NM18_9GAMM</name>
<accession>A0A1N7NM18</accession>
<gene>
    <name evidence="2" type="ORF">SAMN05421760_11035</name>
</gene>